<dbReference type="RefSeq" id="WP_130647587.1">
    <property type="nucleotide sequence ID" value="NZ_PGCL01000006.1"/>
</dbReference>
<comment type="caution">
    <text evidence="1">The sequence shown here is derived from an EMBL/GenBank/DDBJ whole genome shotgun (WGS) entry which is preliminary data.</text>
</comment>
<reference evidence="1 2" key="1">
    <citation type="submission" date="2017-11" db="EMBL/GenBank/DDBJ databases">
        <title>Isolation and Characterization of Methanofollis Species from Methane Seep Offshore SW Taiwan.</title>
        <authorList>
            <person name="Teng N.-H."/>
            <person name="Lai M.-C."/>
            <person name="Chen S.-C."/>
        </authorList>
    </citation>
    <scope>NUCLEOTIDE SEQUENCE [LARGE SCALE GENOMIC DNA]</scope>
    <source>
        <strain evidence="1 2">FWC-SCC2</strain>
    </source>
</reference>
<gene>
    <name evidence="1" type="ORF">CUJ86_10815</name>
</gene>
<sequence>MRRAFATAKANEYATGNLSPDAPSLAGNICLIGDAPHQTRFKALFRKNGHPNGVEFLIVPTKRYALSDFVADRTALLSVNRMLASHWGQDGAIPSLFYGGFDEDGEPVGRVSVGPLSMRYLMRDRIRSAVDDLFSDKICFFETVFESLHPYQAGGLSEYAAVWAGRVNAIVDEELDRRRIDRTHLEKQIRVLNMFLRNIRRRTAMPGMW</sequence>
<accession>A0A483CR88</accession>
<dbReference type="OrthoDB" id="109858at2157"/>
<evidence type="ECO:0000313" key="1">
    <source>
        <dbReference type="EMBL" id="TAJ43473.1"/>
    </source>
</evidence>
<organism evidence="1 2">
    <name type="scientific">Methanofollis fontis</name>
    <dbReference type="NCBI Taxonomy" id="2052832"/>
    <lineage>
        <taxon>Archaea</taxon>
        <taxon>Methanobacteriati</taxon>
        <taxon>Methanobacteriota</taxon>
        <taxon>Stenosarchaea group</taxon>
        <taxon>Methanomicrobia</taxon>
        <taxon>Methanomicrobiales</taxon>
        <taxon>Methanomicrobiaceae</taxon>
        <taxon>Methanofollis</taxon>
    </lineage>
</organism>
<name>A0A483CR88_9EURY</name>
<protein>
    <submittedName>
        <fullName evidence="1">Uncharacterized protein</fullName>
    </submittedName>
</protein>
<proteinExistence type="predicted"/>
<evidence type="ECO:0000313" key="2">
    <source>
        <dbReference type="Proteomes" id="UP000292580"/>
    </source>
</evidence>
<dbReference type="Proteomes" id="UP000292580">
    <property type="component" value="Unassembled WGS sequence"/>
</dbReference>
<keyword evidence="2" id="KW-1185">Reference proteome</keyword>
<dbReference type="AlphaFoldDB" id="A0A483CR88"/>
<dbReference type="EMBL" id="PGCL01000006">
    <property type="protein sequence ID" value="TAJ43473.1"/>
    <property type="molecule type" value="Genomic_DNA"/>
</dbReference>